<evidence type="ECO:0000256" key="1">
    <source>
        <dbReference type="SAM" id="MobiDB-lite"/>
    </source>
</evidence>
<protein>
    <recommendedName>
        <fullName evidence="6">DUF4378 domain-containing protein</fullName>
    </recommendedName>
</protein>
<organism evidence="4 5">
    <name type="scientific">Cinchona calisaya</name>
    <dbReference type="NCBI Taxonomy" id="153742"/>
    <lineage>
        <taxon>Eukaryota</taxon>
        <taxon>Viridiplantae</taxon>
        <taxon>Streptophyta</taxon>
        <taxon>Embryophyta</taxon>
        <taxon>Tracheophyta</taxon>
        <taxon>Spermatophyta</taxon>
        <taxon>Magnoliopsida</taxon>
        <taxon>eudicotyledons</taxon>
        <taxon>Gunneridae</taxon>
        <taxon>Pentapetalae</taxon>
        <taxon>asterids</taxon>
        <taxon>lamiids</taxon>
        <taxon>Gentianales</taxon>
        <taxon>Rubiaceae</taxon>
        <taxon>Cinchonoideae</taxon>
        <taxon>Cinchoneae</taxon>
        <taxon>Cinchona</taxon>
    </lineage>
</organism>
<reference evidence="4 5" key="1">
    <citation type="submission" date="2024-11" db="EMBL/GenBank/DDBJ databases">
        <title>A near-complete genome assembly of Cinchona calisaya.</title>
        <authorList>
            <person name="Lian D.C."/>
            <person name="Zhao X.W."/>
            <person name="Wei L."/>
        </authorList>
    </citation>
    <scope>NUCLEOTIDE SEQUENCE [LARGE SCALE GENOMIC DNA]</scope>
    <source>
        <tissue evidence="4">Nenye</tissue>
    </source>
</reference>
<feature type="domain" description="DUF3741" evidence="2">
    <location>
        <begin position="211"/>
        <end position="254"/>
    </location>
</feature>
<dbReference type="PANTHER" id="PTHR47212">
    <property type="entry name" value="ADHESIN-LIKE PROTEIN, PUTATIVE (DUF3741)-RELATED"/>
    <property type="match status" value="1"/>
</dbReference>
<gene>
    <name evidence="4" type="ORF">ACH5RR_038429</name>
</gene>
<feature type="region of interest" description="Disordered" evidence="1">
    <location>
        <begin position="421"/>
        <end position="451"/>
    </location>
</feature>
<dbReference type="EMBL" id="JBJUIK010000016">
    <property type="protein sequence ID" value="KAL3499336.1"/>
    <property type="molecule type" value="Genomic_DNA"/>
</dbReference>
<dbReference type="InterPro" id="IPR025486">
    <property type="entry name" value="DUF4378"/>
</dbReference>
<dbReference type="AlphaFoldDB" id="A0ABD2XX36"/>
<evidence type="ECO:0000259" key="3">
    <source>
        <dbReference type="Pfam" id="PF14309"/>
    </source>
</evidence>
<keyword evidence="5" id="KW-1185">Reference proteome</keyword>
<proteinExistence type="predicted"/>
<feature type="region of interest" description="Disordered" evidence="1">
    <location>
        <begin position="637"/>
        <end position="671"/>
    </location>
</feature>
<dbReference type="InterPro" id="IPR022212">
    <property type="entry name" value="DUF3741"/>
</dbReference>
<comment type="caution">
    <text evidence="4">The sequence shown here is derived from an EMBL/GenBank/DDBJ whole genome shotgun (WGS) entry which is preliminary data.</text>
</comment>
<evidence type="ECO:0000313" key="5">
    <source>
        <dbReference type="Proteomes" id="UP001630127"/>
    </source>
</evidence>
<feature type="compositionally biased region" description="Basic and acidic residues" evidence="1">
    <location>
        <begin position="430"/>
        <end position="439"/>
    </location>
</feature>
<dbReference type="Pfam" id="PF14309">
    <property type="entry name" value="DUF4378"/>
    <property type="match status" value="1"/>
</dbReference>
<name>A0ABD2XX36_9GENT</name>
<accession>A0ABD2XX36</accession>
<evidence type="ECO:0000259" key="2">
    <source>
        <dbReference type="Pfam" id="PF12552"/>
    </source>
</evidence>
<evidence type="ECO:0008006" key="6">
    <source>
        <dbReference type="Google" id="ProtNLM"/>
    </source>
</evidence>
<feature type="domain" description="DUF4378" evidence="3">
    <location>
        <begin position="766"/>
        <end position="908"/>
    </location>
</feature>
<sequence length="919" mass="104121">MENRSSKLPLSKWKYQSSSCIWGLVDMFDIRTGSRTNQKLLSNGRKIHKNDFDVQRSRKVDKLGKLCEKWQDIEGGANLGNHAVDDNETKLKAIMQEEFPTEKQMKRVLKAMKQQCKRSDFESMNEFGSQILADHRKKKNHQGYHPNSCSDKVSSDSHNFAAMLEEICSQAHQHGRCNGGMQRSITPSIFKQLDETNVQLLQMSAKAFIDQIYMNRRYMSKNVVSRKSKPFSDASELLHLNRDLFLKLLQDPNSLLAKHIKNLQFPPRERKGIKLFLDSESSECQTSGNEDSKSTMSIQKKNANDLLWQNSKHRHGFSLKRNTTSASNEIVVLKPVLKGKKNPENVSCHCSSLQSHHRLKSRGKSAKSTYFSFKDIRRKLKRAVGESQRDKHWISLDDSLIKLSSNKKSLKYVDKGISHSISRGDSASVNDDKRMERQPKPKSLTSRKGPEIDFNSVSECKRFNSSTTSCSMQRQLDIIMEAKRDLSERLKNVNVAEALPRKQTTRTLQMIISSPYHDFLITRSPKRDMSASASTQMRFSPYGNIEKGKGVSLQSPHNHNKEVELSADSISDDQMEFFGSRSIIPEKIDDDTEVCENICAIGDNLKPNGYIDILEENESILSGSLKILEARCEPNKVDSTCEPSVEATKLSEDNGYESSSFDDSSEDHHQQSLLGISTSPLHISALETVDTCKYREGHPSPVSVLEPFSPEEANSPTNITAKQDECLLQPRHIDFDDHSQVKSPEDPKVDITESIDDEEEYMSACVRAVMQTSNLKFDDLLASSHSSLPRGLKTYTVDSVGLFQVESNCELNLQLDCIHQVLLGVCDYYFGYSPWLSFLKPNIRPAPMERNVIDEVVKEVNCYTSPKLGQPTLDQLVQSDMAKFGLWLELRPDTEDIVIQIAEDVLQESVLDTILELQI</sequence>
<dbReference type="PANTHER" id="PTHR47212:SF4">
    <property type="entry name" value="ADHESIN-LIKE PROTEIN, PUTATIVE (DUF3741)-RELATED"/>
    <property type="match status" value="1"/>
</dbReference>
<evidence type="ECO:0000313" key="4">
    <source>
        <dbReference type="EMBL" id="KAL3499336.1"/>
    </source>
</evidence>
<dbReference type="Pfam" id="PF12552">
    <property type="entry name" value="DUF3741"/>
    <property type="match status" value="1"/>
</dbReference>
<dbReference type="Proteomes" id="UP001630127">
    <property type="component" value="Unassembled WGS sequence"/>
</dbReference>